<feature type="domain" description="Guanylate kinase-like" evidence="5">
    <location>
        <begin position="1"/>
        <end position="154"/>
    </location>
</feature>
<accession>A0A2B7XEJ4</accession>
<dbReference type="InterPro" id="IPR027417">
    <property type="entry name" value="P-loop_NTPase"/>
</dbReference>
<dbReference type="Proteomes" id="UP000223968">
    <property type="component" value="Unassembled WGS sequence"/>
</dbReference>
<dbReference type="OrthoDB" id="6334211at2759"/>
<dbReference type="InterPro" id="IPR008145">
    <property type="entry name" value="GK/Ca_channel_bsu"/>
</dbReference>
<dbReference type="InterPro" id="IPR008144">
    <property type="entry name" value="Guanylate_kin-like_dom"/>
</dbReference>
<dbReference type="Gene3D" id="3.40.50.300">
    <property type="entry name" value="P-loop containing nucleotide triphosphate hydrolases"/>
    <property type="match status" value="1"/>
</dbReference>
<evidence type="ECO:0000313" key="6">
    <source>
        <dbReference type="EMBL" id="PGH07566.1"/>
    </source>
</evidence>
<dbReference type="PANTHER" id="PTHR23117">
    <property type="entry name" value="GUANYLATE KINASE-RELATED"/>
    <property type="match status" value="1"/>
</dbReference>
<evidence type="ECO:0000313" key="7">
    <source>
        <dbReference type="Proteomes" id="UP000223968"/>
    </source>
</evidence>
<dbReference type="EMBL" id="PDNB01000108">
    <property type="protein sequence ID" value="PGH07566.1"/>
    <property type="molecule type" value="Genomic_DNA"/>
</dbReference>
<comment type="caution">
    <text evidence="6">The sequence shown here is derived from an EMBL/GenBank/DDBJ whole genome shotgun (WGS) entry which is preliminary data.</text>
</comment>
<evidence type="ECO:0000256" key="3">
    <source>
        <dbReference type="ARBA" id="ARBA00022777"/>
    </source>
</evidence>
<keyword evidence="3" id="KW-0418">Kinase</keyword>
<comment type="similarity">
    <text evidence="1">Belongs to the guanylate kinase family.</text>
</comment>
<keyword evidence="7" id="KW-1185">Reference proteome</keyword>
<dbReference type="PROSITE" id="PS50052">
    <property type="entry name" value="GUANYLATE_KINASE_2"/>
    <property type="match status" value="1"/>
</dbReference>
<dbReference type="AlphaFoldDB" id="A0A2B7XEJ4"/>
<organism evidence="6 7">
    <name type="scientific">Helicocarpus griseus UAMH5409</name>
    <dbReference type="NCBI Taxonomy" id="1447875"/>
    <lineage>
        <taxon>Eukaryota</taxon>
        <taxon>Fungi</taxon>
        <taxon>Dikarya</taxon>
        <taxon>Ascomycota</taxon>
        <taxon>Pezizomycotina</taxon>
        <taxon>Eurotiomycetes</taxon>
        <taxon>Eurotiomycetidae</taxon>
        <taxon>Onygenales</taxon>
        <taxon>Ajellomycetaceae</taxon>
        <taxon>Helicocarpus</taxon>
    </lineage>
</organism>
<keyword evidence="2" id="KW-0808">Transferase</keyword>
<sequence>MSARKWRSYIALLPQCHPAHPRRTSHTTRKPRSHEVEGNTPLYSGDYYGTSKQTIADKFVNGLVAILDIDINGVKQLKANSAIDARYVFIKPPSFETLEARLRSRCSDDEDAIRKRLDRARAELAYADEPGFADKVIDNSDLEVAFAELEEFVYMPVAQSNGVG</sequence>
<feature type="compositionally biased region" description="Basic residues" evidence="4">
    <location>
        <begin position="19"/>
        <end position="32"/>
    </location>
</feature>
<evidence type="ECO:0000259" key="5">
    <source>
        <dbReference type="PROSITE" id="PS50052"/>
    </source>
</evidence>
<dbReference type="SMART" id="SM00072">
    <property type="entry name" value="GuKc"/>
    <property type="match status" value="1"/>
</dbReference>
<name>A0A2B7XEJ4_9EURO</name>
<feature type="region of interest" description="Disordered" evidence="4">
    <location>
        <begin position="17"/>
        <end position="40"/>
    </location>
</feature>
<evidence type="ECO:0000256" key="2">
    <source>
        <dbReference type="ARBA" id="ARBA00022679"/>
    </source>
</evidence>
<dbReference type="PANTHER" id="PTHR23117:SF13">
    <property type="entry name" value="GUANYLATE KINASE"/>
    <property type="match status" value="1"/>
</dbReference>
<reference evidence="6 7" key="1">
    <citation type="submission" date="2017-10" db="EMBL/GenBank/DDBJ databases">
        <title>Comparative genomics in systemic dimorphic fungi from Ajellomycetaceae.</title>
        <authorList>
            <person name="Munoz J.F."/>
            <person name="Mcewen J.G."/>
            <person name="Clay O.K."/>
            <person name="Cuomo C.A."/>
        </authorList>
    </citation>
    <scope>NUCLEOTIDE SEQUENCE [LARGE SCALE GENOMIC DNA]</scope>
    <source>
        <strain evidence="6 7">UAMH5409</strain>
    </source>
</reference>
<dbReference type="Pfam" id="PF00625">
    <property type="entry name" value="Guanylate_kin"/>
    <property type="match status" value="1"/>
</dbReference>
<dbReference type="SUPFAM" id="SSF52540">
    <property type="entry name" value="P-loop containing nucleoside triphosphate hydrolases"/>
    <property type="match status" value="1"/>
</dbReference>
<protein>
    <recommendedName>
        <fullName evidence="5">Guanylate kinase-like domain-containing protein</fullName>
    </recommendedName>
</protein>
<evidence type="ECO:0000256" key="1">
    <source>
        <dbReference type="ARBA" id="ARBA00005790"/>
    </source>
</evidence>
<gene>
    <name evidence="6" type="ORF">AJ79_06236</name>
</gene>
<dbReference type="STRING" id="1447875.A0A2B7XEJ4"/>
<dbReference type="GO" id="GO:0005829">
    <property type="term" value="C:cytosol"/>
    <property type="evidence" value="ECO:0007669"/>
    <property type="project" value="TreeGrafter"/>
</dbReference>
<proteinExistence type="inferred from homology"/>
<dbReference type="GO" id="GO:0004385">
    <property type="term" value="F:GMP kinase activity"/>
    <property type="evidence" value="ECO:0007669"/>
    <property type="project" value="TreeGrafter"/>
</dbReference>
<evidence type="ECO:0000256" key="4">
    <source>
        <dbReference type="SAM" id="MobiDB-lite"/>
    </source>
</evidence>